<dbReference type="OrthoDB" id="8526034at2"/>
<organism evidence="2 3">
    <name type="scientific">Noviherbaspirillum denitrificans</name>
    <dbReference type="NCBI Taxonomy" id="1968433"/>
    <lineage>
        <taxon>Bacteria</taxon>
        <taxon>Pseudomonadati</taxon>
        <taxon>Pseudomonadota</taxon>
        <taxon>Betaproteobacteria</taxon>
        <taxon>Burkholderiales</taxon>
        <taxon>Oxalobacteraceae</taxon>
        <taxon>Noviherbaspirillum</taxon>
    </lineage>
</organism>
<name>A0A254TFC4_9BURK</name>
<evidence type="ECO:0008006" key="4">
    <source>
        <dbReference type="Google" id="ProtNLM"/>
    </source>
</evidence>
<keyword evidence="3" id="KW-1185">Reference proteome</keyword>
<evidence type="ECO:0000313" key="2">
    <source>
        <dbReference type="EMBL" id="OWW21330.1"/>
    </source>
</evidence>
<reference evidence="2 3" key="1">
    <citation type="submission" date="2016-02" db="EMBL/GenBank/DDBJ databases">
        <authorList>
            <person name="Wen L."/>
            <person name="He K."/>
            <person name="Yang H."/>
        </authorList>
    </citation>
    <scope>NUCLEOTIDE SEQUENCE [LARGE SCALE GENOMIC DNA]</scope>
    <source>
        <strain evidence="2 3">TSA40</strain>
    </source>
</reference>
<dbReference type="EMBL" id="LSTO01000001">
    <property type="protein sequence ID" value="OWW21330.1"/>
    <property type="molecule type" value="Genomic_DNA"/>
</dbReference>
<dbReference type="AlphaFoldDB" id="A0A254TFC4"/>
<sequence length="172" mass="18989">METAFLSVAVMMQCTPLANRWQPFQWKPIEITADPVLAAAGSRCLRSGDDGALWLFGGFDISLYTDESEGYYLNISSPAPCWFVMWRMEVRDGQDIAVPRQVTLSYNEAARLMDGGEQVDTLPASPAVIERLSAYVAEHYRPEPKKKRRKPSFEGGAAVEEMARAEGGAHGG</sequence>
<dbReference type="RefSeq" id="WP_088708187.1">
    <property type="nucleotide sequence ID" value="NZ_LSTO01000001.1"/>
</dbReference>
<protein>
    <recommendedName>
        <fullName evidence="4">DUF3305 domain-containing protein</fullName>
    </recommendedName>
</protein>
<proteinExistence type="predicted"/>
<dbReference type="InterPro" id="IPR021736">
    <property type="entry name" value="DUF3305"/>
</dbReference>
<gene>
    <name evidence="2" type="ORF">AYR66_19465</name>
</gene>
<feature type="region of interest" description="Disordered" evidence="1">
    <location>
        <begin position="141"/>
        <end position="172"/>
    </location>
</feature>
<dbReference type="Pfam" id="PF11749">
    <property type="entry name" value="DUF3305"/>
    <property type="match status" value="1"/>
</dbReference>
<accession>A0A254TFC4</accession>
<evidence type="ECO:0000256" key="1">
    <source>
        <dbReference type="SAM" id="MobiDB-lite"/>
    </source>
</evidence>
<evidence type="ECO:0000313" key="3">
    <source>
        <dbReference type="Proteomes" id="UP000197535"/>
    </source>
</evidence>
<comment type="caution">
    <text evidence="2">The sequence shown here is derived from an EMBL/GenBank/DDBJ whole genome shotgun (WGS) entry which is preliminary data.</text>
</comment>
<dbReference type="Proteomes" id="UP000197535">
    <property type="component" value="Unassembled WGS sequence"/>
</dbReference>